<evidence type="ECO:0000256" key="1">
    <source>
        <dbReference type="SAM" id="SignalP"/>
    </source>
</evidence>
<dbReference type="OrthoDB" id="9979696at2"/>
<feature type="chain" id="PRO_5022231154" description="PEP-CTERM protein-sorting domain-containing protein" evidence="1">
    <location>
        <begin position="23"/>
        <end position="345"/>
    </location>
</feature>
<dbReference type="KEGG" id="amob:HG15A2_30320"/>
<dbReference type="EMBL" id="CP036263">
    <property type="protein sequence ID" value="QDS99705.1"/>
    <property type="molecule type" value="Genomic_DNA"/>
</dbReference>
<keyword evidence="3" id="KW-1185">Reference proteome</keyword>
<gene>
    <name evidence="2" type="ORF">HG15A2_30320</name>
</gene>
<protein>
    <recommendedName>
        <fullName evidence="4">PEP-CTERM protein-sorting domain-containing protein</fullName>
    </recommendedName>
</protein>
<reference evidence="2 3" key="1">
    <citation type="submission" date="2019-02" db="EMBL/GenBank/DDBJ databases">
        <title>Deep-cultivation of Planctomycetes and their phenomic and genomic characterization uncovers novel biology.</title>
        <authorList>
            <person name="Wiegand S."/>
            <person name="Jogler M."/>
            <person name="Boedeker C."/>
            <person name="Pinto D."/>
            <person name="Vollmers J."/>
            <person name="Rivas-Marin E."/>
            <person name="Kohn T."/>
            <person name="Peeters S.H."/>
            <person name="Heuer A."/>
            <person name="Rast P."/>
            <person name="Oberbeckmann S."/>
            <person name="Bunk B."/>
            <person name="Jeske O."/>
            <person name="Meyerdierks A."/>
            <person name="Storesund J.E."/>
            <person name="Kallscheuer N."/>
            <person name="Luecker S."/>
            <person name="Lage O.M."/>
            <person name="Pohl T."/>
            <person name="Merkel B.J."/>
            <person name="Hornburger P."/>
            <person name="Mueller R.-W."/>
            <person name="Bruemmer F."/>
            <person name="Labrenz M."/>
            <person name="Spormann A.M."/>
            <person name="Op den Camp H."/>
            <person name="Overmann J."/>
            <person name="Amann R."/>
            <person name="Jetten M.S.M."/>
            <person name="Mascher T."/>
            <person name="Medema M.H."/>
            <person name="Devos D.P."/>
            <person name="Kaster A.-K."/>
            <person name="Ovreas L."/>
            <person name="Rohde M."/>
            <person name="Galperin M.Y."/>
            <person name="Jogler C."/>
        </authorList>
    </citation>
    <scope>NUCLEOTIDE SEQUENCE [LARGE SCALE GENOMIC DNA]</scope>
    <source>
        <strain evidence="2 3">HG15A2</strain>
    </source>
</reference>
<organism evidence="2 3">
    <name type="scientific">Adhaeretor mobilis</name>
    <dbReference type="NCBI Taxonomy" id="1930276"/>
    <lineage>
        <taxon>Bacteria</taxon>
        <taxon>Pseudomonadati</taxon>
        <taxon>Planctomycetota</taxon>
        <taxon>Planctomycetia</taxon>
        <taxon>Pirellulales</taxon>
        <taxon>Lacipirellulaceae</taxon>
        <taxon>Adhaeretor</taxon>
    </lineage>
</organism>
<sequence precursor="true">MRIVASIFSICCLLDGGSPAVAAPFVEYGNHPASYGDHAIAATWSNGPVTSLTVQLETDITVLHADGIGQSQRTARNTLNYVPPSDPDNPQNYDNLQLVAEYGSRLPLLQHLSANGTSSLRYFFGTPITTGFDLFITDVDSSDLARIRAYDADDQLIDMNTWTLAGEGDLSLYKDTGTVFSSITAPTPNTTFSSNRVKLEAVDGTNYNRSYSILRAPSGADVARVSIHFEGVHNSPNREFGGNGSHIYVGLTRTPELPDFDDNDLVDGGDLLAWQLGFDPNGTNAAFGDGDANLDDTVDEHDLRAWQLRYGSPAANVPMASQVPEPTISALLVTGVFLAVGRRRA</sequence>
<proteinExistence type="predicted"/>
<evidence type="ECO:0000313" key="3">
    <source>
        <dbReference type="Proteomes" id="UP000319852"/>
    </source>
</evidence>
<name>A0A517MXV0_9BACT</name>
<feature type="signal peptide" evidence="1">
    <location>
        <begin position="1"/>
        <end position="22"/>
    </location>
</feature>
<evidence type="ECO:0000313" key="2">
    <source>
        <dbReference type="EMBL" id="QDS99705.1"/>
    </source>
</evidence>
<dbReference type="Proteomes" id="UP000319852">
    <property type="component" value="Chromosome"/>
</dbReference>
<evidence type="ECO:0008006" key="4">
    <source>
        <dbReference type="Google" id="ProtNLM"/>
    </source>
</evidence>
<accession>A0A517MXV0</accession>
<dbReference type="AlphaFoldDB" id="A0A517MXV0"/>
<keyword evidence="1" id="KW-0732">Signal</keyword>
<dbReference type="RefSeq" id="WP_145060880.1">
    <property type="nucleotide sequence ID" value="NZ_CP036263.1"/>
</dbReference>